<gene>
    <name evidence="1" type="ORF">GJ744_006695</name>
</gene>
<evidence type="ECO:0000313" key="2">
    <source>
        <dbReference type="Proteomes" id="UP000606974"/>
    </source>
</evidence>
<name>A0A8H7E848_9EURO</name>
<evidence type="ECO:0008006" key="3">
    <source>
        <dbReference type="Google" id="ProtNLM"/>
    </source>
</evidence>
<dbReference type="InterPro" id="IPR021047">
    <property type="entry name" value="Mannosyltransferase_CMT1"/>
</dbReference>
<keyword evidence="2" id="KW-1185">Reference proteome</keyword>
<organism evidence="1 2">
    <name type="scientific">Endocarpon pusillum</name>
    <dbReference type="NCBI Taxonomy" id="364733"/>
    <lineage>
        <taxon>Eukaryota</taxon>
        <taxon>Fungi</taxon>
        <taxon>Dikarya</taxon>
        <taxon>Ascomycota</taxon>
        <taxon>Pezizomycotina</taxon>
        <taxon>Eurotiomycetes</taxon>
        <taxon>Chaetothyriomycetidae</taxon>
        <taxon>Verrucariales</taxon>
        <taxon>Verrucariaceae</taxon>
        <taxon>Endocarpon</taxon>
    </lineage>
</organism>
<evidence type="ECO:0000313" key="1">
    <source>
        <dbReference type="EMBL" id="KAF7510416.1"/>
    </source>
</evidence>
<dbReference type="OrthoDB" id="262547at2759"/>
<dbReference type="Proteomes" id="UP000606974">
    <property type="component" value="Unassembled WGS sequence"/>
</dbReference>
<dbReference type="PANTHER" id="PTHR34144">
    <property type="entry name" value="CHROMOSOME 8, WHOLE GENOME SHOTGUN SEQUENCE"/>
    <property type="match status" value="1"/>
</dbReference>
<dbReference type="AlphaFoldDB" id="A0A8H7E848"/>
<sequence>MMLLTTTSNTPRARAVQFFLRWRAFQAFLVILTFLNLLAFLPPRTYATNFEQEAQTRPSNLSAAREARQHIGRVFIASLLKDNEDLLKGGWSDAVVNLTRALGPENVWVSIHESGSQDGTKRELQVLDLKLSTLGVGHKINMADIGQEMDDIIPDDGPGWITAKGRRLMRRIPWLAGLRNKSIEPLMDLAANNVTFDKILFLNDIIFTSDDALELLSTRDGEYAAACGFDYSRPWPTAAFYDQFATRDSSGEELISLYHPYFAKGGSRDAMLQGSLVPVKSCWSGIAAFDAAPFQNLQHPLRFRAVNDSLAEYYLEASECCLIHYDNPLSIFKGVWMNPKVRVGYNGERYDAVHRPQSWPSTAEITMGLVTSVFARILQVTPRPKVIGQRYDEWAEKSMYHTEIGSDCLVNKMMVVSGKGKWSSVRESS</sequence>
<proteinExistence type="predicted"/>
<dbReference type="PANTHER" id="PTHR34144:SF7">
    <property type="entry name" value="EXPORT PROTEIN (CAP59), PUTATIVE (AFU_ORTHOLOGUE AFUA_7G05020)-RELATED"/>
    <property type="match status" value="1"/>
</dbReference>
<accession>A0A8H7E848</accession>
<protein>
    <recommendedName>
        <fullName evidence="3">Glycosyltransferase family 69 protein</fullName>
    </recommendedName>
</protein>
<dbReference type="EMBL" id="JAACFV010000030">
    <property type="protein sequence ID" value="KAF7510416.1"/>
    <property type="molecule type" value="Genomic_DNA"/>
</dbReference>
<reference evidence="1" key="1">
    <citation type="submission" date="2020-02" db="EMBL/GenBank/DDBJ databases">
        <authorList>
            <person name="Palmer J.M."/>
        </authorList>
    </citation>
    <scope>NUCLEOTIDE SEQUENCE</scope>
    <source>
        <strain evidence="1">EPUS1.4</strain>
        <tissue evidence="1">Thallus</tissue>
    </source>
</reference>
<comment type="caution">
    <text evidence="1">The sequence shown here is derived from an EMBL/GenBank/DDBJ whole genome shotgun (WGS) entry which is preliminary data.</text>
</comment>
<dbReference type="Pfam" id="PF11735">
    <property type="entry name" value="CAP59_mtransfer"/>
    <property type="match status" value="1"/>
</dbReference>